<dbReference type="PROSITE" id="PS50280">
    <property type="entry name" value="SET"/>
    <property type="match status" value="1"/>
</dbReference>
<dbReference type="AlphaFoldDB" id="A0A835ZB39"/>
<proteinExistence type="predicted"/>
<dbReference type="InterPro" id="IPR046341">
    <property type="entry name" value="SET_dom_sf"/>
</dbReference>
<sequence length="176" mass="19950">LCKNSNLRPGRGKRLIMGISRIHGWGAFAGEDIERGEFVSEYKGEVISQDEAERRGQKYDMTARSFLFNLNEDEVLDATRMGNKMKFANNQDPVLSNLRVRVVLKDGEHRICMFAKRHIAMHEELSFHYGYSQEHQRYISVGGEGGDERGEKKGKRGRDHGPASTAASAAKKRHKT</sequence>
<comment type="caution">
    <text evidence="5">The sequence shown here is derived from an EMBL/GenBank/DDBJ whole genome shotgun (WGS) entry which is preliminary data.</text>
</comment>
<feature type="region of interest" description="Disordered" evidence="3">
    <location>
        <begin position="140"/>
        <end position="176"/>
    </location>
</feature>
<keyword evidence="1" id="KW-0805">Transcription regulation</keyword>
<evidence type="ECO:0000256" key="1">
    <source>
        <dbReference type="ARBA" id="ARBA00023015"/>
    </source>
</evidence>
<dbReference type="EMBL" id="JAFCMP010000100">
    <property type="protein sequence ID" value="KAG5186964.1"/>
    <property type="molecule type" value="Genomic_DNA"/>
</dbReference>
<feature type="non-terminal residue" evidence="5">
    <location>
        <position position="1"/>
    </location>
</feature>
<dbReference type="PANTHER" id="PTHR45747:SF4">
    <property type="entry name" value="HISTONE-LYSINE N-METHYLTRANSFERASE E(Z)"/>
    <property type="match status" value="1"/>
</dbReference>
<dbReference type="GO" id="GO:0003682">
    <property type="term" value="F:chromatin binding"/>
    <property type="evidence" value="ECO:0007669"/>
    <property type="project" value="TreeGrafter"/>
</dbReference>
<keyword evidence="2" id="KW-0804">Transcription</keyword>
<dbReference type="GO" id="GO:0046976">
    <property type="term" value="F:histone H3K27 methyltransferase activity"/>
    <property type="evidence" value="ECO:0007669"/>
    <property type="project" value="TreeGrafter"/>
</dbReference>
<keyword evidence="6" id="KW-1185">Reference proteome</keyword>
<dbReference type="GO" id="GO:0031507">
    <property type="term" value="P:heterochromatin formation"/>
    <property type="evidence" value="ECO:0007669"/>
    <property type="project" value="TreeGrafter"/>
</dbReference>
<dbReference type="InterPro" id="IPR001214">
    <property type="entry name" value="SET_dom"/>
</dbReference>
<feature type="domain" description="SET" evidence="4">
    <location>
        <begin position="13"/>
        <end position="130"/>
    </location>
</feature>
<evidence type="ECO:0000313" key="5">
    <source>
        <dbReference type="EMBL" id="KAG5186964.1"/>
    </source>
</evidence>
<organism evidence="5 6">
    <name type="scientific">Tribonema minus</name>
    <dbReference type="NCBI Taxonomy" id="303371"/>
    <lineage>
        <taxon>Eukaryota</taxon>
        <taxon>Sar</taxon>
        <taxon>Stramenopiles</taxon>
        <taxon>Ochrophyta</taxon>
        <taxon>PX clade</taxon>
        <taxon>Xanthophyceae</taxon>
        <taxon>Tribonematales</taxon>
        <taxon>Tribonemataceae</taxon>
        <taxon>Tribonema</taxon>
    </lineage>
</organism>
<dbReference type="SUPFAM" id="SSF82199">
    <property type="entry name" value="SET domain"/>
    <property type="match status" value="1"/>
</dbReference>
<evidence type="ECO:0000256" key="2">
    <source>
        <dbReference type="ARBA" id="ARBA00023163"/>
    </source>
</evidence>
<evidence type="ECO:0000256" key="3">
    <source>
        <dbReference type="SAM" id="MobiDB-lite"/>
    </source>
</evidence>
<reference evidence="5" key="1">
    <citation type="submission" date="2021-02" db="EMBL/GenBank/DDBJ databases">
        <title>First Annotated Genome of the Yellow-green Alga Tribonema minus.</title>
        <authorList>
            <person name="Mahan K.M."/>
        </authorList>
    </citation>
    <scope>NUCLEOTIDE SEQUENCE</scope>
    <source>
        <strain evidence="5">UTEX B ZZ1240</strain>
    </source>
</reference>
<gene>
    <name evidence="5" type="ORF">JKP88DRAFT_179296</name>
</gene>
<dbReference type="InterPro" id="IPR045318">
    <property type="entry name" value="EZH1/2-like"/>
</dbReference>
<evidence type="ECO:0000313" key="6">
    <source>
        <dbReference type="Proteomes" id="UP000664859"/>
    </source>
</evidence>
<accession>A0A835ZB39</accession>
<dbReference type="GO" id="GO:0005634">
    <property type="term" value="C:nucleus"/>
    <property type="evidence" value="ECO:0007669"/>
    <property type="project" value="TreeGrafter"/>
</dbReference>
<dbReference type="Gene3D" id="2.170.270.10">
    <property type="entry name" value="SET domain"/>
    <property type="match status" value="1"/>
</dbReference>
<dbReference type="SMART" id="SM00317">
    <property type="entry name" value="SET"/>
    <property type="match status" value="1"/>
</dbReference>
<dbReference type="Pfam" id="PF00856">
    <property type="entry name" value="SET"/>
    <property type="match status" value="1"/>
</dbReference>
<dbReference type="Proteomes" id="UP000664859">
    <property type="component" value="Unassembled WGS sequence"/>
</dbReference>
<protein>
    <recommendedName>
        <fullName evidence="4">SET domain-containing protein</fullName>
    </recommendedName>
</protein>
<dbReference type="PANTHER" id="PTHR45747">
    <property type="entry name" value="HISTONE-LYSINE N-METHYLTRANSFERASE E(Z)"/>
    <property type="match status" value="1"/>
</dbReference>
<name>A0A835ZB39_9STRA</name>
<dbReference type="OrthoDB" id="308383at2759"/>
<evidence type="ECO:0000259" key="4">
    <source>
        <dbReference type="PROSITE" id="PS50280"/>
    </source>
</evidence>